<proteinExistence type="predicted"/>
<dbReference type="RefSeq" id="WP_211971269.1">
    <property type="nucleotide sequence ID" value="NZ_CBFHAM010000044.1"/>
</dbReference>
<protein>
    <submittedName>
        <fullName evidence="3">DUF4197 domain-containing protein</fullName>
    </submittedName>
</protein>
<dbReference type="EMBL" id="JAGTXB010000001">
    <property type="protein sequence ID" value="MBS0026138.1"/>
    <property type="molecule type" value="Genomic_DNA"/>
</dbReference>
<organism evidence="3 4">
    <name type="scientific">Chitinophaga hostae</name>
    <dbReference type="NCBI Taxonomy" id="2831022"/>
    <lineage>
        <taxon>Bacteria</taxon>
        <taxon>Pseudomonadati</taxon>
        <taxon>Bacteroidota</taxon>
        <taxon>Chitinophagia</taxon>
        <taxon>Chitinophagales</taxon>
        <taxon>Chitinophagaceae</taxon>
        <taxon>Chitinophaga</taxon>
    </lineage>
</organism>
<feature type="region of interest" description="Disordered" evidence="1">
    <location>
        <begin position="34"/>
        <end position="53"/>
    </location>
</feature>
<feature type="signal peptide" evidence="2">
    <location>
        <begin position="1"/>
        <end position="20"/>
    </location>
</feature>
<evidence type="ECO:0000256" key="1">
    <source>
        <dbReference type="SAM" id="MobiDB-lite"/>
    </source>
</evidence>
<name>A0ABS5IT41_9BACT</name>
<accession>A0ABS5IT41</accession>
<keyword evidence="2" id="KW-0732">Signal</keyword>
<dbReference type="InterPro" id="IPR025245">
    <property type="entry name" value="DUF4197"/>
</dbReference>
<dbReference type="Proteomes" id="UP000676386">
    <property type="component" value="Unassembled WGS sequence"/>
</dbReference>
<evidence type="ECO:0000313" key="4">
    <source>
        <dbReference type="Proteomes" id="UP000676386"/>
    </source>
</evidence>
<dbReference type="Pfam" id="PF13852">
    <property type="entry name" value="DUF4197"/>
    <property type="match status" value="1"/>
</dbReference>
<gene>
    <name evidence="3" type="ORF">KE626_02335</name>
</gene>
<reference evidence="3 4" key="1">
    <citation type="submission" date="2021-04" db="EMBL/GenBank/DDBJ databases">
        <title>Chitinophaga sp. nov., isolated from the rhizosphere soil.</title>
        <authorList>
            <person name="He S."/>
        </authorList>
    </citation>
    <scope>NUCLEOTIDE SEQUENCE [LARGE SCALE GENOMIC DNA]</scope>
    <source>
        <strain evidence="3 4">2R12</strain>
    </source>
</reference>
<keyword evidence="4" id="KW-1185">Reference proteome</keyword>
<evidence type="ECO:0000256" key="2">
    <source>
        <dbReference type="SAM" id="SignalP"/>
    </source>
</evidence>
<evidence type="ECO:0000313" key="3">
    <source>
        <dbReference type="EMBL" id="MBS0026138.1"/>
    </source>
</evidence>
<sequence length="257" mass="27351">MLKRSLLVLLGFFCLQATQAQFLKKLGKQLETATNTNNTGNGNSKNNNSGSSLAGLTEADAGGGIKEALAKGVAAGIAKLNKTDGFFGSDVYKLLLPPDAVKIGNTLRSIGLGSQVDKAILQINRSAEKAVGYAAPIFVSAIKQMTLTDALNLVKGGKTSATDFFKSKTTDSLKTAFLPVIKKTLDSTSATRYYSDIVTSYNKLPTTFNKVNPDLQDYVTTMAVNALFDQIAKEELAIRANPAARTTDLLKKVFGAK</sequence>
<feature type="chain" id="PRO_5046034878" evidence="2">
    <location>
        <begin position="21"/>
        <end position="257"/>
    </location>
</feature>
<comment type="caution">
    <text evidence="3">The sequence shown here is derived from an EMBL/GenBank/DDBJ whole genome shotgun (WGS) entry which is preliminary data.</text>
</comment>